<evidence type="ECO:0000313" key="2">
    <source>
        <dbReference type="EMBL" id="QGW80729.1"/>
    </source>
</evidence>
<dbReference type="EMBL" id="CP046622">
    <property type="protein sequence ID" value="QGW80729.1"/>
    <property type="molecule type" value="Genomic_DNA"/>
</dbReference>
<dbReference type="CDD" id="cd03801">
    <property type="entry name" value="GT4_PimA-like"/>
    <property type="match status" value="1"/>
</dbReference>
<dbReference type="GO" id="GO:0016757">
    <property type="term" value="F:glycosyltransferase activity"/>
    <property type="evidence" value="ECO:0007669"/>
    <property type="project" value="InterPro"/>
</dbReference>
<dbReference type="AlphaFoldDB" id="A0A6I6H5N9"/>
<protein>
    <submittedName>
        <fullName evidence="2">Glycosyltransferase</fullName>
    </submittedName>
</protein>
<accession>A0A6I6H5N9</accession>
<dbReference type="CDD" id="cd03809">
    <property type="entry name" value="GT4_MtfB-like"/>
    <property type="match status" value="1"/>
</dbReference>
<name>A0A6I6H5N9_VARPD</name>
<dbReference type="Gene3D" id="3.40.50.2000">
    <property type="entry name" value="Glycogen Phosphorylase B"/>
    <property type="match status" value="2"/>
</dbReference>
<dbReference type="FunFam" id="3.40.50.2000:FF:000119">
    <property type="entry name" value="Glycosyl transferase group 1"/>
    <property type="match status" value="1"/>
</dbReference>
<dbReference type="Pfam" id="PF00534">
    <property type="entry name" value="Glycos_transf_1"/>
    <property type="match status" value="1"/>
</dbReference>
<gene>
    <name evidence="2" type="ORF">GOQ09_03615</name>
</gene>
<organism evidence="2 3">
    <name type="scientific">Variovorax paradoxus</name>
    <dbReference type="NCBI Taxonomy" id="34073"/>
    <lineage>
        <taxon>Bacteria</taxon>
        <taxon>Pseudomonadati</taxon>
        <taxon>Pseudomonadota</taxon>
        <taxon>Betaproteobacteria</taxon>
        <taxon>Burkholderiales</taxon>
        <taxon>Comamonadaceae</taxon>
        <taxon>Variovorax</taxon>
    </lineage>
</organism>
<feature type="domain" description="Glycosyl transferase family 1" evidence="1">
    <location>
        <begin position="270"/>
        <end position="436"/>
    </location>
</feature>
<sequence length="1178" mass="131836">MRLKITRTLEGRVRTGCRSNCHLEHAHRHCSADIAVVTPQLCTQKEDPHANFSAAFKERRLLSPGAHPIDARSPSGFARVFRLRGCMDDKHQKPRLALDAHVLAEDVKTGVYRVCDELFRRLYASPRFETYLFVRDGYAHRIRKYVSATKMDARGYQNRTAPSADAEIFLSPFTVAPVEWLADKNVLHAHIVHDLIAVYRPEYFDAETAKSVASIFASFDERTLIFAVSEHTKRDLLEHRPDLKAEQVTVMPLAAGDRFHPCLDHAERAAVRQRYGIPPGVQYVLSLATLEIRKNLDQVVNAFVQLLAQDPSSDMHLVLAGMSGWKLDKLDQALDAAGGSRDRIILTGFVDDADLSALYSDALCFVYLSRYEGFGLPPLEAMACGTPVICSNASSLPEVVGDAGVVLDADDVDGVVEAIQRIAASASYRDMLATKGLEHAALFSWDRSAGIVLDALAAAYARHAGAFLPQAPVSVSAGPPSEKKGRRYLRRALKGLWWLATPWSMPKRISFMRDRALADARAAEMTLLVEQERARISLRQRGAKVEAPEPLDLFDNDALSRAAGLALSEILWTPVKPEEVADRWSAARFLIDSWRSQKGIRAQFPQALRLAELRLSQDAMRHVEEALKAGISDRARQAFLVNETLNAVLPHGLTPAGIRTLFSWFMRGGARDAGLRLEEVWWLFLEAQGDPGRELMLAHSFSRTWQQRHPAGLTVFGRVDFARWIVEEYGVEGRWTDPSSWPKWETPALQILAGYWASQEWRAKWPNALNEEASARALLAWLTTEESGLSKDVCDWCARLDHGAIAAQLTTAGVNVIGHFCYPSGLRVSAESLVEAAKAVGVQVSLRDLKTDANDDPHHVDFRGMEIHDVTIIHAQPEPFFDVAYERSQVIERNPRTYRIAYWYWEFDSIPASWAEHAQAVDEVWAATEFVARGLRERLRLPVRTLFPGIKLASYEKRGRAYFGLPEAPYTFLFTFHMMSVMERKNPLGLIRAFKDAFGNSDSVRLVLKTSFGHKHPKQFQQLRKAAKGANITLIDQVYSPDEVLSLMDACDAYVSLHRSEGLGLTMAEAMLMGKPVIATRFSGNVDFMDDDNSLLVPYELVKVGKPIPPYDADLEWAEPSIEHAAMLMRRVFKDQDWAREVGARAKASAEAHLSLETAGRRMAARVEEIRALRMAGD</sequence>
<dbReference type="PANTHER" id="PTHR46656:SF3">
    <property type="entry name" value="PUTATIVE-RELATED"/>
    <property type="match status" value="1"/>
</dbReference>
<dbReference type="Pfam" id="PF13692">
    <property type="entry name" value="Glyco_trans_1_4"/>
    <property type="match status" value="1"/>
</dbReference>
<evidence type="ECO:0000259" key="1">
    <source>
        <dbReference type="Pfam" id="PF00534"/>
    </source>
</evidence>
<proteinExistence type="predicted"/>
<evidence type="ECO:0000313" key="3">
    <source>
        <dbReference type="Proteomes" id="UP000425817"/>
    </source>
</evidence>
<dbReference type="InterPro" id="IPR001296">
    <property type="entry name" value="Glyco_trans_1"/>
</dbReference>
<dbReference type="SUPFAM" id="SSF53756">
    <property type="entry name" value="UDP-Glycosyltransferase/glycogen phosphorylase"/>
    <property type="match status" value="2"/>
</dbReference>
<keyword evidence="2" id="KW-0808">Transferase</keyword>
<reference evidence="2 3" key="1">
    <citation type="submission" date="2019-12" db="EMBL/GenBank/DDBJ databases">
        <title>Hybrid Genome Assemblies of two High G+C Isolates from Undergraduate Microbiology Courses.</title>
        <authorList>
            <person name="Ne Ville C.J."/>
            <person name="Enright D."/>
            <person name="Hernandez I."/>
            <person name="Dodsworth J."/>
            <person name="Orwin P.M."/>
        </authorList>
    </citation>
    <scope>NUCLEOTIDE SEQUENCE [LARGE SCALE GENOMIC DNA]</scope>
    <source>
        <strain evidence="2 3">CSUSB</strain>
    </source>
</reference>
<dbReference type="OrthoDB" id="9816564at2"/>
<dbReference type="Proteomes" id="UP000425817">
    <property type="component" value="Chromosome"/>
</dbReference>
<dbReference type="PANTHER" id="PTHR46656">
    <property type="entry name" value="PUTATIVE-RELATED"/>
    <property type="match status" value="1"/>
</dbReference>